<keyword evidence="1" id="KW-0175">Coiled coil</keyword>
<dbReference type="EMBL" id="LBTJ01000016">
    <property type="protein sequence ID" value="KKQ38176.1"/>
    <property type="molecule type" value="Genomic_DNA"/>
</dbReference>
<sequence>MEIQELKNLYEVKKTVRFELKPSKKKIFEGGDVIKLQKDFEKVQKFFLDIFVYKNEHTKLEFKKKREIKYTWLRTNTKNEFYNWRGKSDTGKNYALNKIGFLAEEILRWLNEWQELTKSLKDLTQREEHKQERKSDIAFVLRNFLKRQNLPFIKDFFNAVIDIQGKQGKESDDKIRKFREEIKEIEKNLNACSREYLPTQSNGVLLYKASFSYYTLNKTPKEYEDLKKEKESELSSVLLKEIYRRKRFNRTTNQKDTLFECTSDWLVKIKLGKDIYEWTLDEAYQKMKIWKANQKSNFIEAVAGDKLTHQNFRKQFPLFDASDEDFETFYRLTKALDKNPENAKKIAQKRGKFFNAPNETVQTKNYHELCELYKRIAVKRGKIIAEIKGIENEEVQSQLLTHWAVIAEERDKKFIVLIPRKNGGKLENHKNAHAFLQEKDRKEPNDIKVYHFKSLTLRSLEKLCFKEAKNTFAPEIKKETNPKIWFPTYKQEWNSTPERLIKFYKQVLQSNYAQTYLDLVDFGNLNTFLETHFTTLEEFESDLEKTCYTKVPVYFAKKELETFADEFEAEVFEITTRSISTESKRKENAHAEIWRDFWSRENEEENHITRLNPEVSVLYRDEIKEKSNTSRKNRKSNANNRFSDPRFTLATTITLNADKKKSNLAFKTVEDINIHIDNFNKKFSKNFSGEWVYGIDRGLKELATLNVVKFSDVKNVFGVSQPKEFAKIPIYKLRDEKAILKDENGLSLKNAKGEARKVIDNISDVLEEGKEPDSTLFEKREVSSIDLTRAKLIKGHIISNGDQKTYLKLKETSAKRRIFELFSTAKIDKSSQFHVRKTIELSGTKIYWLCEWQRQDSWRTEKVSLRNTLKGYLQNLDLKNRFENIETIEKINHLRDAITANMVGILSHLQNKLEMQGVIALENLDTVREQSNKKMIDEHFEQSNEHVSRRLEWALYCKFANTGEVPPQIKESIFLRDEFKVCQIGILNFIDVKGTSSNCPNCDQESRKTGSHFICNFQNNCIFSSKENRNLLEQNLHNSDDVAAFNIAKRGLEIVKV</sequence>
<feature type="coiled-coil region" evidence="1">
    <location>
        <begin position="168"/>
        <end position="195"/>
    </location>
</feature>
<accession>A0A0G0KC78</accession>
<protein>
    <submittedName>
        <fullName evidence="2">Uncharacterized protein</fullName>
    </submittedName>
</protein>
<dbReference type="Proteomes" id="UP000034471">
    <property type="component" value="Unassembled WGS sequence"/>
</dbReference>
<evidence type="ECO:0000256" key="1">
    <source>
        <dbReference type="SAM" id="Coils"/>
    </source>
</evidence>
<dbReference type="AlphaFoldDB" id="A0A0G0KC78"/>
<reference evidence="2 3" key="1">
    <citation type="journal article" date="2015" name="Nature">
        <title>rRNA introns, odd ribosomes, and small enigmatic genomes across a large radiation of phyla.</title>
        <authorList>
            <person name="Brown C.T."/>
            <person name="Hug L.A."/>
            <person name="Thomas B.C."/>
            <person name="Sharon I."/>
            <person name="Castelle C.J."/>
            <person name="Singh A."/>
            <person name="Wilkins M.J."/>
            <person name="Williams K.H."/>
            <person name="Banfield J.F."/>
        </authorList>
    </citation>
    <scope>NUCLEOTIDE SEQUENCE [LARGE SCALE GENOMIC DNA]</scope>
</reference>
<comment type="caution">
    <text evidence="2">The sequence shown here is derived from an EMBL/GenBank/DDBJ whole genome shotgun (WGS) entry which is preliminary data.</text>
</comment>
<evidence type="ECO:0000313" key="2">
    <source>
        <dbReference type="EMBL" id="KKQ38176.1"/>
    </source>
</evidence>
<organism evidence="2 3">
    <name type="scientific">Candidatus Roizmanbacteria bacterium GW2011_GWA2_37_7</name>
    <dbReference type="NCBI Taxonomy" id="1618481"/>
    <lineage>
        <taxon>Bacteria</taxon>
        <taxon>Candidatus Roizmaniibacteriota</taxon>
    </lineage>
</organism>
<name>A0A0G0KC78_9BACT</name>
<dbReference type="STRING" id="1618481.US54_C0016G0017"/>
<proteinExistence type="predicted"/>
<gene>
    <name evidence="2" type="ORF">US54_C0016G0017</name>
</gene>
<evidence type="ECO:0000313" key="3">
    <source>
        <dbReference type="Proteomes" id="UP000034471"/>
    </source>
</evidence>